<accession>A0A285D2X6</accession>
<dbReference type="RefSeq" id="WP_097159751.1">
    <property type="nucleotide sequence ID" value="NZ_JBEPMQ010000008.1"/>
</dbReference>
<evidence type="ECO:0000313" key="5">
    <source>
        <dbReference type="EMBL" id="SNX74025.1"/>
    </source>
</evidence>
<evidence type="ECO:0000256" key="1">
    <source>
        <dbReference type="ARBA" id="ARBA00023015"/>
    </source>
</evidence>
<evidence type="ECO:0000313" key="6">
    <source>
        <dbReference type="Proteomes" id="UP000219546"/>
    </source>
</evidence>
<dbReference type="InterPro" id="IPR018060">
    <property type="entry name" value="HTH_AraC"/>
</dbReference>
<gene>
    <name evidence="5" type="ORF">SAMN05877753_108114</name>
</gene>
<dbReference type="SUPFAM" id="SSF46689">
    <property type="entry name" value="Homeodomain-like"/>
    <property type="match status" value="2"/>
</dbReference>
<keyword evidence="6" id="KW-1185">Reference proteome</keyword>
<proteinExistence type="predicted"/>
<evidence type="ECO:0000256" key="2">
    <source>
        <dbReference type="ARBA" id="ARBA00023125"/>
    </source>
</evidence>
<protein>
    <submittedName>
        <fullName evidence="5">Helix-turn-helix protein</fullName>
    </submittedName>
</protein>
<dbReference type="Pfam" id="PF12833">
    <property type="entry name" value="HTH_18"/>
    <property type="match status" value="1"/>
</dbReference>
<keyword evidence="1" id="KW-0805">Transcription regulation</keyword>
<reference evidence="5 6" key="1">
    <citation type="submission" date="2017-08" db="EMBL/GenBank/DDBJ databases">
        <authorList>
            <person name="de Groot N.N."/>
        </authorList>
    </citation>
    <scope>NUCLEOTIDE SEQUENCE [LARGE SCALE GENOMIC DNA]</scope>
    <source>
        <strain evidence="5 6">JC228</strain>
    </source>
</reference>
<name>A0A285D2X6_9BACI</name>
<keyword evidence="2" id="KW-0238">DNA-binding</keyword>
<evidence type="ECO:0000259" key="4">
    <source>
        <dbReference type="PROSITE" id="PS01124"/>
    </source>
</evidence>
<dbReference type="SMART" id="SM00342">
    <property type="entry name" value="HTH_ARAC"/>
    <property type="match status" value="1"/>
</dbReference>
<dbReference type="EMBL" id="OAOP01000008">
    <property type="protein sequence ID" value="SNX74025.1"/>
    <property type="molecule type" value="Genomic_DNA"/>
</dbReference>
<dbReference type="PANTHER" id="PTHR43280:SF2">
    <property type="entry name" value="HTH-TYPE TRANSCRIPTIONAL REGULATOR EXSA"/>
    <property type="match status" value="1"/>
</dbReference>
<feature type="domain" description="HTH araC/xylS-type" evidence="4">
    <location>
        <begin position="11"/>
        <end position="109"/>
    </location>
</feature>
<keyword evidence="3" id="KW-0804">Transcription</keyword>
<dbReference type="PANTHER" id="PTHR43280">
    <property type="entry name" value="ARAC-FAMILY TRANSCRIPTIONAL REGULATOR"/>
    <property type="match status" value="1"/>
</dbReference>
<dbReference type="GO" id="GO:0003700">
    <property type="term" value="F:DNA-binding transcription factor activity"/>
    <property type="evidence" value="ECO:0007669"/>
    <property type="project" value="InterPro"/>
</dbReference>
<dbReference type="GO" id="GO:0043565">
    <property type="term" value="F:sequence-specific DNA binding"/>
    <property type="evidence" value="ECO:0007669"/>
    <property type="project" value="InterPro"/>
</dbReference>
<dbReference type="OrthoDB" id="9816344at2"/>
<organism evidence="5 6">
    <name type="scientific">Bacillus oleivorans</name>
    <dbReference type="NCBI Taxonomy" id="1448271"/>
    <lineage>
        <taxon>Bacteria</taxon>
        <taxon>Bacillati</taxon>
        <taxon>Bacillota</taxon>
        <taxon>Bacilli</taxon>
        <taxon>Bacillales</taxon>
        <taxon>Bacillaceae</taxon>
        <taxon>Bacillus</taxon>
    </lineage>
</organism>
<dbReference type="PROSITE" id="PS01124">
    <property type="entry name" value="HTH_ARAC_FAMILY_2"/>
    <property type="match status" value="1"/>
</dbReference>
<dbReference type="InterPro" id="IPR009057">
    <property type="entry name" value="Homeodomain-like_sf"/>
</dbReference>
<evidence type="ECO:0000256" key="3">
    <source>
        <dbReference type="ARBA" id="ARBA00023163"/>
    </source>
</evidence>
<dbReference type="AlphaFoldDB" id="A0A285D2X6"/>
<sequence>MTESEHIKMTEKAIDYMYQYLDKEITTEEIAAHVGYSTYHFIRIFKEVTGITPRHYLSALRIESSKFLLLHSTDSNLKTLLSIGFRSMGSFSSRFKQYVGLSPKSFRKKTSTYAQQLQKYQEKGGSTIGENIRRVPYVTSYIEAPASFKGLIFIGLFPRPIPDQRPAVGTAIKHTQKYCVFSEVPKGEYYVMAAGLPWGLNPKNYIISKTSLRGKSDKIIVSEDSNIEVKIELREPLPFDPPILINLPYLLFENDKKS</sequence>
<dbReference type="Proteomes" id="UP000219546">
    <property type="component" value="Unassembled WGS sequence"/>
</dbReference>
<dbReference type="Gene3D" id="1.10.10.60">
    <property type="entry name" value="Homeodomain-like"/>
    <property type="match status" value="2"/>
</dbReference>